<dbReference type="AlphaFoldDB" id="A0AAE5ZL31"/>
<accession>A0AAE5ZL31</accession>
<feature type="compositionally biased region" description="Polar residues" evidence="1">
    <location>
        <begin position="47"/>
        <end position="56"/>
    </location>
</feature>
<protein>
    <submittedName>
        <fullName evidence="2">Helix-turn-helix domain-containing protein</fullName>
    </submittedName>
</protein>
<feature type="region of interest" description="Disordered" evidence="1">
    <location>
        <begin position="44"/>
        <end position="70"/>
    </location>
</feature>
<sequence length="115" mass="12603">MKPHLQTTIATLIAAGKGQREIARITGVDRKTIRGYQAQFAAAQQAKSPTVTTGSEPQIPPPRPPATGAHQLSACAPYQEFVRAQVQLHRNATAIYHTKISSISTDYWPWRPTAK</sequence>
<gene>
    <name evidence="2" type="ORF">E6A55_27900</name>
</gene>
<organism evidence="2 3">
    <name type="scientific">Cupriavidus necator (strain ATCC 17699 / DSM 428 / KCTC 22496 / NCIMB 10442 / H16 / Stanier 337)</name>
    <name type="common">Ralstonia eutropha</name>
    <dbReference type="NCBI Taxonomy" id="381666"/>
    <lineage>
        <taxon>Bacteria</taxon>
        <taxon>Pseudomonadati</taxon>
        <taxon>Pseudomonadota</taxon>
        <taxon>Betaproteobacteria</taxon>
        <taxon>Burkholderiales</taxon>
        <taxon>Burkholderiaceae</taxon>
        <taxon>Cupriavidus</taxon>
    </lineage>
</organism>
<name>A0AAE5ZL31_CUPNH</name>
<evidence type="ECO:0000256" key="1">
    <source>
        <dbReference type="SAM" id="MobiDB-lite"/>
    </source>
</evidence>
<reference evidence="2 3" key="1">
    <citation type="submission" date="2019-04" db="EMBL/GenBank/DDBJ databases">
        <title>Long-read de novo sequencing of Cupriavidus necator H16.</title>
        <authorList>
            <person name="Little G.T."/>
            <person name="Ehsaan M."/>
            <person name="Arenas-Lopez C."/>
            <person name="Jawed K."/>
            <person name="Winzer K."/>
            <person name="Kovacs K."/>
            <person name="Malys N."/>
            <person name="Minton N.P."/>
        </authorList>
    </citation>
    <scope>NUCLEOTIDE SEQUENCE [LARGE SCALE GENOMIC DNA]</scope>
    <source>
        <strain evidence="2 3">H16</strain>
    </source>
</reference>
<proteinExistence type="predicted"/>
<evidence type="ECO:0000313" key="2">
    <source>
        <dbReference type="EMBL" id="QCC04341.1"/>
    </source>
</evidence>
<dbReference type="RefSeq" id="WP_136227871.1">
    <property type="nucleotide sequence ID" value="NC_008314.1"/>
</dbReference>
<dbReference type="EMBL" id="CP039288">
    <property type="protein sequence ID" value="QCC04341.1"/>
    <property type="molecule type" value="Genomic_DNA"/>
</dbReference>
<dbReference type="Proteomes" id="UP000296079">
    <property type="component" value="Chromosome 2"/>
</dbReference>
<evidence type="ECO:0000313" key="3">
    <source>
        <dbReference type="Proteomes" id="UP000296079"/>
    </source>
</evidence>